<dbReference type="Gene3D" id="3.10.350.10">
    <property type="entry name" value="LysM domain"/>
    <property type="match status" value="1"/>
</dbReference>
<keyword evidence="3" id="KW-0843">Virulence</keyword>
<evidence type="ECO:0000256" key="2">
    <source>
        <dbReference type="ARBA" id="ARBA00022729"/>
    </source>
</evidence>
<proteinExistence type="predicted"/>
<feature type="chain" id="PRO_5026246225" evidence="4">
    <location>
        <begin position="22"/>
        <end position="199"/>
    </location>
</feature>
<gene>
    <name evidence="6" type="ORF">K504DRAFT_468753</name>
</gene>
<dbReference type="OrthoDB" id="2281372at2759"/>
<keyword evidence="2 4" id="KW-0732">Signal</keyword>
<evidence type="ECO:0000313" key="6">
    <source>
        <dbReference type="EMBL" id="KAF2708410.1"/>
    </source>
</evidence>
<dbReference type="PANTHER" id="PTHR34997">
    <property type="entry name" value="AM15"/>
    <property type="match status" value="1"/>
</dbReference>
<dbReference type="InterPro" id="IPR036779">
    <property type="entry name" value="LysM_dom_sf"/>
</dbReference>
<name>A0A6G1K6L2_9PLEO</name>
<evidence type="ECO:0000256" key="3">
    <source>
        <dbReference type="ARBA" id="ARBA00023026"/>
    </source>
</evidence>
<evidence type="ECO:0000256" key="1">
    <source>
        <dbReference type="ARBA" id="ARBA00022669"/>
    </source>
</evidence>
<feature type="signal peptide" evidence="4">
    <location>
        <begin position="1"/>
        <end position="21"/>
    </location>
</feature>
<evidence type="ECO:0000313" key="7">
    <source>
        <dbReference type="Proteomes" id="UP000799428"/>
    </source>
</evidence>
<dbReference type="PANTHER" id="PTHR34997:SF2">
    <property type="entry name" value="LYSM DOMAIN-CONTAINING PROTEIN-RELATED"/>
    <property type="match status" value="1"/>
</dbReference>
<protein>
    <submittedName>
        <fullName evidence="6">Carbohydrate-binding module family 50 protein</fullName>
    </submittedName>
</protein>
<evidence type="ECO:0000256" key="4">
    <source>
        <dbReference type="SAM" id="SignalP"/>
    </source>
</evidence>
<dbReference type="CDD" id="cd00118">
    <property type="entry name" value="LysM"/>
    <property type="match status" value="1"/>
</dbReference>
<dbReference type="InterPro" id="IPR018392">
    <property type="entry name" value="LysM"/>
</dbReference>
<dbReference type="InterPro" id="IPR052210">
    <property type="entry name" value="LysM1-like"/>
</dbReference>
<dbReference type="PROSITE" id="PS51782">
    <property type="entry name" value="LYSM"/>
    <property type="match status" value="1"/>
</dbReference>
<feature type="domain" description="LysM" evidence="5">
    <location>
        <begin position="64"/>
        <end position="111"/>
    </location>
</feature>
<accession>A0A6G1K6L2</accession>
<organism evidence="6 7">
    <name type="scientific">Pleomassaria siparia CBS 279.74</name>
    <dbReference type="NCBI Taxonomy" id="1314801"/>
    <lineage>
        <taxon>Eukaryota</taxon>
        <taxon>Fungi</taxon>
        <taxon>Dikarya</taxon>
        <taxon>Ascomycota</taxon>
        <taxon>Pezizomycotina</taxon>
        <taxon>Dothideomycetes</taxon>
        <taxon>Pleosporomycetidae</taxon>
        <taxon>Pleosporales</taxon>
        <taxon>Pleomassariaceae</taxon>
        <taxon>Pleomassaria</taxon>
    </lineage>
</organism>
<sequence length="199" mass="21151">MVSFTTAAAIALLASISSVAAAPFASNEVSTLVARQATLPTECTDYCSVSAGCVCIIRPTNCAENYTVDAGETCGTVVDRFPNITATALYEWNPELGQTCFGLTAYVPVCVSVPGYVFPGAVKAGDIFTPDQTPVPVQPSIVSNCTKYEYTDRTGLPILATVLSSNGITKQQWNSWNFPTQDPEEDWASWAGYFSCVAA</sequence>
<reference evidence="6" key="1">
    <citation type="journal article" date="2020" name="Stud. Mycol.">
        <title>101 Dothideomycetes genomes: a test case for predicting lifestyles and emergence of pathogens.</title>
        <authorList>
            <person name="Haridas S."/>
            <person name="Albert R."/>
            <person name="Binder M."/>
            <person name="Bloem J."/>
            <person name="Labutti K."/>
            <person name="Salamov A."/>
            <person name="Andreopoulos B."/>
            <person name="Baker S."/>
            <person name="Barry K."/>
            <person name="Bills G."/>
            <person name="Bluhm B."/>
            <person name="Cannon C."/>
            <person name="Castanera R."/>
            <person name="Culley D."/>
            <person name="Daum C."/>
            <person name="Ezra D."/>
            <person name="Gonzalez J."/>
            <person name="Henrissat B."/>
            <person name="Kuo A."/>
            <person name="Liang C."/>
            <person name="Lipzen A."/>
            <person name="Lutzoni F."/>
            <person name="Magnuson J."/>
            <person name="Mondo S."/>
            <person name="Nolan M."/>
            <person name="Ohm R."/>
            <person name="Pangilinan J."/>
            <person name="Park H.-J."/>
            <person name="Ramirez L."/>
            <person name="Alfaro M."/>
            <person name="Sun H."/>
            <person name="Tritt A."/>
            <person name="Yoshinaga Y."/>
            <person name="Zwiers L.-H."/>
            <person name="Turgeon B."/>
            <person name="Goodwin S."/>
            <person name="Spatafora J."/>
            <person name="Crous P."/>
            <person name="Grigoriev I."/>
        </authorList>
    </citation>
    <scope>NUCLEOTIDE SEQUENCE</scope>
    <source>
        <strain evidence="6">CBS 279.74</strain>
    </source>
</reference>
<dbReference type="GO" id="GO:0008061">
    <property type="term" value="F:chitin binding"/>
    <property type="evidence" value="ECO:0007669"/>
    <property type="project" value="UniProtKB-KW"/>
</dbReference>
<evidence type="ECO:0000259" key="5">
    <source>
        <dbReference type="PROSITE" id="PS51782"/>
    </source>
</evidence>
<dbReference type="Proteomes" id="UP000799428">
    <property type="component" value="Unassembled WGS sequence"/>
</dbReference>
<keyword evidence="7" id="KW-1185">Reference proteome</keyword>
<dbReference type="EMBL" id="MU005772">
    <property type="protein sequence ID" value="KAF2708410.1"/>
    <property type="molecule type" value="Genomic_DNA"/>
</dbReference>
<dbReference type="AlphaFoldDB" id="A0A6G1K6L2"/>
<keyword evidence="1" id="KW-0147">Chitin-binding</keyword>